<feature type="domain" description="Autotransporter" evidence="3">
    <location>
        <begin position="2385"/>
        <end position="2670"/>
    </location>
</feature>
<feature type="compositionally biased region" description="Basic and acidic residues" evidence="1">
    <location>
        <begin position="338"/>
        <end position="351"/>
    </location>
</feature>
<organism evidence="4 5">
    <name type="scientific">Fusobacterium necrophorum BL</name>
    <dbReference type="NCBI Taxonomy" id="1441732"/>
    <lineage>
        <taxon>Bacteria</taxon>
        <taxon>Fusobacteriati</taxon>
        <taxon>Fusobacteriota</taxon>
        <taxon>Fusobacteriia</taxon>
        <taxon>Fusobacteriales</taxon>
        <taxon>Fusobacteriaceae</taxon>
        <taxon>Fusobacterium</taxon>
    </lineage>
</organism>
<dbReference type="Proteomes" id="UP000027473">
    <property type="component" value="Unassembled WGS sequence"/>
</dbReference>
<accession>A0AB73BVA9</accession>
<dbReference type="SMART" id="SM00869">
    <property type="entry name" value="Autotransporter"/>
    <property type="match status" value="1"/>
</dbReference>
<keyword evidence="2" id="KW-0812">Transmembrane</keyword>
<feature type="region of interest" description="Disordered" evidence="1">
    <location>
        <begin position="325"/>
        <end position="351"/>
    </location>
</feature>
<dbReference type="Pfam" id="PF03797">
    <property type="entry name" value="Autotransporter"/>
    <property type="match status" value="1"/>
</dbReference>
<dbReference type="NCBIfam" id="NF033175">
    <property type="entry name" value="fuso_auto_Nterm"/>
    <property type="match status" value="1"/>
</dbReference>
<proteinExistence type="predicted"/>
<name>A0AB73BVA9_9FUSO</name>
<comment type="caution">
    <text evidence="4">The sequence shown here is derived from an EMBL/GenBank/DDBJ whole genome shotgun (WGS) entry which is preliminary data.</text>
</comment>
<dbReference type="InterPro" id="IPR036709">
    <property type="entry name" value="Autotransporte_beta_dom_sf"/>
</dbReference>
<keyword evidence="2" id="KW-0472">Membrane</keyword>
<dbReference type="PROSITE" id="PS51208">
    <property type="entry name" value="AUTOTRANSPORTER"/>
    <property type="match status" value="1"/>
</dbReference>
<evidence type="ECO:0000256" key="2">
    <source>
        <dbReference type="SAM" id="Phobius"/>
    </source>
</evidence>
<feature type="transmembrane region" description="Helical" evidence="2">
    <location>
        <begin position="21"/>
        <end position="40"/>
    </location>
</feature>
<dbReference type="EMBL" id="JAAC01000128">
    <property type="protein sequence ID" value="KDE62505.1"/>
    <property type="molecule type" value="Genomic_DNA"/>
</dbReference>
<gene>
    <name evidence="4" type="ORF">FUSO3_07845</name>
</gene>
<evidence type="ECO:0000256" key="1">
    <source>
        <dbReference type="SAM" id="MobiDB-lite"/>
    </source>
</evidence>
<sequence length="2670" mass="289789">MNSYLCKTEQHLRSIAKRNESVRYSLGLVILFLMLGGGAFSEEIQDGNRIANTSPTREQILSRETLRSLVGNLQSKIASARAENEKGLAGLRLELIQLMEQGNQVVKSPWPSWQFGVNHMYSQWNAVYKGRGDKSEKYPFEGTFTRSGDLFLRNIHPDSKNYEKYTSFMPGVISSFSTFSAGGNNSKRVFAVEKQMGVDKSLATTSLRGGDEDSYGLGNSKIKQEEIAKIELGASVRPRKMDKETITVEAPKKPSLNKPEVLLPKSPNAPEAPAAPTLSLNAFEPVVPKSPNPELGDAEIFNIKLGSFGNYMTYSNYNKHNEDGGGLAEGMDPNARSYGDHEDKSIKNNDLERGPSIRYTWATPSNALSSGEGFDSTLLKVYFDYGNINDTSSEKGKTLTIESDVKQTIDSINSLTETQIAHEKEKNRIWNTGKFLTGGSRFATMDNARDATIENKGTINLTGPLVAGFEVQSDTLGSGKRTIKNSGTITDEKEEEYRDDKGLGGLQVGKVNEAGEEVETVGDSTELTLPPFARGLDGKRIWDYFSIEGPPTVGDKLKVKRASDIVNSKNEVIKRGGYTGHKVGMILTYENNDSRRESLYSLINTKEGKIEFKGEKSIGMQIYAPNSPEINVNVKNEGTISMGGAESYGIKISSRIADNRQNDENNETIKEIGNAEKGTINVSGGNGKVGSFSSGIAVIEDENLFPFMPQAVSQMEAYAYAAPMEQEKNIRAYKDYIKNKGTINVSGGTGNTGMYLKIYKDDDITNEGNINVSGIKNIGMRVTGGSIDINHSHDEWQAVSLYRMPSTPLYHMASVEDDEDVNGFTSSYYYNNMPYAYNKSKISLTDGEENIGMVANGSFRVGSIAENKAGGEIIISGGNKNIGMLSTEAELEMIPMSLDYFGYERYGGRGIVKNLGTIKATENSKNAIGMTPSTSEKSNSVALNLGKGKIDLKGEGSIGVYNSAGTFEMRNESEDIPEISVAGKNSIAVYASKIFGTQGRQEGIFPTGEELGTSSSKEEIFYQYNGNLARIKSGKVSAEKGIVLYADDAIIELGRNNGVTDGDLKNSPELTAKSGALMFYNYTHSDSTPPKSYGSFRLSNDVKGIVENGGTAFYLRNVTDKNEFLNKMFRDDFFHTTYYYGTSSVSGYKDSYTPEQLKNKFTWDDNNAKLSVTGKKLSLTMEEGSTLFMTANDNIDDVKSFQSLSRLTADGFKKYGNRVEIKDNSSPYYKIESSLRNKLLVDKNVNLDDRAEVYNRLEYLSSWVTVNSGINMTSNTDDKIAIVQTNVKRENASTLPAPKVEDIKVLNQGTISFTGKKSIGLATSFGLVTNEGKVSVTGEQGVGIYAADSSIAKNTGTIEIGTKGTGIYAENDLKVNGNKTAISTNKDINVTNTGTIEAKENSSGVYGIYAKNDQANYSNASSTVTHSGNIDVAKSTSSVGIYTEHGKLTSSGSIAVGKDSVGISAKNSEVELGENASINASSAVGILIKDGKLKSKANLTVKDGVGLDIEQSDVDIEKGMYTLNKSTAFKIGALDSKKFKGNAGTIKITGKGSVAYYLKNANLTSNSNFMDALTVNSDDSYVYFYAEDSTLNYENQKTINNDGTTLIYAKNSDIILKENTNINSVKKNVTALYSEEAAEKNVVNKGNMMLLGEKSLGIYSKSTHKVENFGNIEVGGKSTAIYAENISDAVENKGTIKLATNSTGISGINSKIRNTADIKSSGTNSGKNIAIYSYGGKEVSNSGNITLLGNQSVGIYSDSSDVINTGKIVMGDSIDSKNPSIGIYSKNGKVENFGELTTGNNSTGIYAKSVNVKENSKLNVGNNSVGIYSLGGDIHLSSASQLSVGDNHSTLLYYHGKNGNIVNNTDKLTVGNHSNAFTIKGEKNKVESNSTGTVNLKNDSVYMYSTDSSGSITNKTNITSSGNDNYGIYSFGKVDNYGNINFSEGTGSIGIYAYYPKSDHYSLSTLSVSAIPTLTNHSGSTIKVAKSDLSDSKNEKYGIGMAAGHKEVMDGIVKQKAIGHIVNEGTISVTSPDSIGMYATGRGSIAENKGRIELSGSKRNIGMFLENGAVGYNFGTIETVGSNNNGQIGVAVTSGATLYNSGTIKIAAETGIGIYSFGGGIIHNTGNFIIEAPEKIKSLDQADTSKGIGGVNIKVREDDKSQADIFVDGKKVETTLVHAIPNRAASEIPISSIGIYMSSSGVHPTKPIGNLGALASSGIKAVDLIIGVEVTKHENSKYIQLGQDIIKPYNEMIKKALKKGIDKYEVYSGSLTWQATVTQKKTDQTIQNAYMAKIPYTVYAGDKNTTRDTYHFTDGLEQRYGVESLGSREKELFNKLNSIGNNEGILLKQAFDEMMGHQYANIHQRVRSTGDILDKEFTHLRKDWETASKKSNKIKTFGARGEYKTNTAGILNYTNHAYGVAYVRENEEIKLGKGFGYYAGLVHNTYKFKDIGRSEEEMLQVKAGGFKSISFDDNDSLNWTVSADISYGYNKMNRKFLVVDEIFNARGRYNTYGVAMKNELGKEFRVTETLSLRPYVAIKLEYAKIGKVKEKSGEVKLNVDDSHYTSVKPELGLEANYKYTMSSGKIITARLGSVFEDELGKVAKANNKAKVADTNADWFHLPKEKEDRKGNVKTDFSLGVEGEILGGTVNLGYDTKGNNFRGGIGVRIIF</sequence>
<evidence type="ECO:0000313" key="5">
    <source>
        <dbReference type="Proteomes" id="UP000027473"/>
    </source>
</evidence>
<reference evidence="4 5" key="1">
    <citation type="submission" date="2014-01" db="EMBL/GenBank/DDBJ databases">
        <title>Comparative genomics of Fusobacterium necrophorum wild isolates.</title>
        <authorList>
            <person name="Kittichotirat W."/>
            <person name="Bumgarner R.E."/>
            <person name="Lawrence P."/>
        </authorList>
    </citation>
    <scope>NUCLEOTIDE SEQUENCE [LARGE SCALE GENOMIC DNA]</scope>
    <source>
        <strain evidence="4 5">BL</strain>
    </source>
</reference>
<dbReference type="Gene3D" id="2.40.128.130">
    <property type="entry name" value="Autotransporter beta-domain"/>
    <property type="match status" value="1"/>
</dbReference>
<evidence type="ECO:0000313" key="4">
    <source>
        <dbReference type="EMBL" id="KDE62505.1"/>
    </source>
</evidence>
<dbReference type="RefSeq" id="WP_035933585.1">
    <property type="nucleotide sequence ID" value="NZ_JAAC01000128.1"/>
</dbReference>
<dbReference type="SUPFAM" id="SSF103515">
    <property type="entry name" value="Autotransporter"/>
    <property type="match status" value="1"/>
</dbReference>
<evidence type="ECO:0000259" key="3">
    <source>
        <dbReference type="PROSITE" id="PS51208"/>
    </source>
</evidence>
<dbReference type="InterPro" id="IPR053787">
    <property type="entry name" value="Autotransptr-assoc_N"/>
</dbReference>
<dbReference type="InterPro" id="IPR005546">
    <property type="entry name" value="Autotransporte_beta"/>
</dbReference>
<keyword evidence="2" id="KW-1133">Transmembrane helix</keyword>
<protein>
    <submittedName>
        <fullName evidence="4">Membrane protein</fullName>
    </submittedName>
</protein>